<dbReference type="AlphaFoldDB" id="A0A1T4PQP7"/>
<reference evidence="3" key="1">
    <citation type="submission" date="2017-02" db="EMBL/GenBank/DDBJ databases">
        <authorList>
            <person name="Varghese N."/>
            <person name="Submissions S."/>
        </authorList>
    </citation>
    <scope>NUCLEOTIDE SEQUENCE [LARGE SCALE GENOMIC DNA]</scope>
    <source>
        <strain evidence="3">ATCC 25662</strain>
    </source>
</reference>
<dbReference type="InterPro" id="IPR036075">
    <property type="entry name" value="ARMT-1-like_metal-bd_sf"/>
</dbReference>
<dbReference type="STRING" id="118967.SAMN02745191_2116"/>
<dbReference type="InterPro" id="IPR002791">
    <property type="entry name" value="ARMT1-like_metal-bd"/>
</dbReference>
<dbReference type="Gene3D" id="3.40.50.10880">
    <property type="entry name" value="Uncharacterised protein PF01937, DUF89, domain 3"/>
    <property type="match status" value="1"/>
</dbReference>
<sequence length="292" mass="33526">MKINEKCLPCLVNQAIKICEITKIENREQLYKDLFLYLSTLDFSKSNPEVIGYTFRLLKKYTTNLDPYLEIRNYYNTLFLNKSDYFQSLINSNSNSFNQALLIATIGNIIDFNPIHQSTEEEKLKWFDRINEKVFTINHSDKLIHDIKNSKSLLYLGDNCGEIFLDKLFIKKIKEVNPQLTIYFGVRGAPVVNDSIEEDAYYVGMDEVATIISNGDDSLGTVLSRVSEDFLTLFNQVDMILSKGQANYESLSEVTNKNIYFLLVTKCDVIANDIGVPTQSIICMNNKENPHE</sequence>
<dbReference type="Proteomes" id="UP000243297">
    <property type="component" value="Unassembled WGS sequence"/>
</dbReference>
<dbReference type="Gene3D" id="1.10.285.20">
    <property type="entry name" value="Uncharacterised protein PF01937, DUF89, domain 2"/>
    <property type="match status" value="1"/>
</dbReference>
<evidence type="ECO:0000259" key="1">
    <source>
        <dbReference type="Pfam" id="PF01937"/>
    </source>
</evidence>
<dbReference type="InterPro" id="IPR014444">
    <property type="entry name" value="PH1575-like"/>
</dbReference>
<dbReference type="PIRSF" id="PIRSF006593">
    <property type="entry name" value="UCP006593"/>
    <property type="match status" value="1"/>
</dbReference>
<proteinExistence type="predicted"/>
<feature type="domain" description="Damage-control phosphatase ARMT1-like metal-binding" evidence="1">
    <location>
        <begin position="4"/>
        <end position="280"/>
    </location>
</feature>
<evidence type="ECO:0000313" key="3">
    <source>
        <dbReference type="Proteomes" id="UP000243297"/>
    </source>
</evidence>
<dbReference type="EMBL" id="FUWY01000007">
    <property type="protein sequence ID" value="SJZ93954.1"/>
    <property type="molecule type" value="Genomic_DNA"/>
</dbReference>
<organism evidence="2 3">
    <name type="scientific">Anaerorhabdus furcosa</name>
    <dbReference type="NCBI Taxonomy" id="118967"/>
    <lineage>
        <taxon>Bacteria</taxon>
        <taxon>Bacillati</taxon>
        <taxon>Bacillota</taxon>
        <taxon>Erysipelotrichia</taxon>
        <taxon>Erysipelotrichales</taxon>
        <taxon>Erysipelotrichaceae</taxon>
        <taxon>Anaerorhabdus</taxon>
    </lineage>
</organism>
<keyword evidence="3" id="KW-1185">Reference proteome</keyword>
<gene>
    <name evidence="2" type="ORF">SAMN02745191_2116</name>
</gene>
<accession>A0A1T4PQP7</accession>
<name>A0A1T4PQP7_9FIRM</name>
<dbReference type="SUPFAM" id="SSF111321">
    <property type="entry name" value="AF1104-like"/>
    <property type="match status" value="1"/>
</dbReference>
<dbReference type="RefSeq" id="WP_078712514.1">
    <property type="nucleotide sequence ID" value="NZ_FUWY01000007.1"/>
</dbReference>
<protein>
    <recommendedName>
        <fullName evidence="1">Damage-control phosphatase ARMT1-like metal-binding domain-containing protein</fullName>
    </recommendedName>
</protein>
<dbReference type="Pfam" id="PF01937">
    <property type="entry name" value="ARMT1-like_dom"/>
    <property type="match status" value="1"/>
</dbReference>
<evidence type="ECO:0000313" key="2">
    <source>
        <dbReference type="EMBL" id="SJZ93954.1"/>
    </source>
</evidence>
<dbReference type="OrthoDB" id="9796465at2"/>